<feature type="non-terminal residue" evidence="1">
    <location>
        <position position="1"/>
    </location>
</feature>
<evidence type="ECO:0000313" key="2">
    <source>
        <dbReference type="Proteomes" id="UP000308600"/>
    </source>
</evidence>
<reference evidence="1 2" key="1">
    <citation type="journal article" date="2019" name="Nat. Ecol. Evol.">
        <title>Megaphylogeny resolves global patterns of mushroom evolution.</title>
        <authorList>
            <person name="Varga T."/>
            <person name="Krizsan K."/>
            <person name="Foldi C."/>
            <person name="Dima B."/>
            <person name="Sanchez-Garcia M."/>
            <person name="Sanchez-Ramirez S."/>
            <person name="Szollosi G.J."/>
            <person name="Szarkandi J.G."/>
            <person name="Papp V."/>
            <person name="Albert L."/>
            <person name="Andreopoulos W."/>
            <person name="Angelini C."/>
            <person name="Antonin V."/>
            <person name="Barry K.W."/>
            <person name="Bougher N.L."/>
            <person name="Buchanan P."/>
            <person name="Buyck B."/>
            <person name="Bense V."/>
            <person name="Catcheside P."/>
            <person name="Chovatia M."/>
            <person name="Cooper J."/>
            <person name="Damon W."/>
            <person name="Desjardin D."/>
            <person name="Finy P."/>
            <person name="Geml J."/>
            <person name="Haridas S."/>
            <person name="Hughes K."/>
            <person name="Justo A."/>
            <person name="Karasinski D."/>
            <person name="Kautmanova I."/>
            <person name="Kiss B."/>
            <person name="Kocsube S."/>
            <person name="Kotiranta H."/>
            <person name="LaButti K.M."/>
            <person name="Lechner B.E."/>
            <person name="Liimatainen K."/>
            <person name="Lipzen A."/>
            <person name="Lukacs Z."/>
            <person name="Mihaltcheva S."/>
            <person name="Morgado L.N."/>
            <person name="Niskanen T."/>
            <person name="Noordeloos M.E."/>
            <person name="Ohm R.A."/>
            <person name="Ortiz-Santana B."/>
            <person name="Ovrebo C."/>
            <person name="Racz N."/>
            <person name="Riley R."/>
            <person name="Savchenko A."/>
            <person name="Shiryaev A."/>
            <person name="Soop K."/>
            <person name="Spirin V."/>
            <person name="Szebenyi C."/>
            <person name="Tomsovsky M."/>
            <person name="Tulloss R.E."/>
            <person name="Uehling J."/>
            <person name="Grigoriev I.V."/>
            <person name="Vagvolgyi C."/>
            <person name="Papp T."/>
            <person name="Martin F.M."/>
            <person name="Miettinen O."/>
            <person name="Hibbett D.S."/>
            <person name="Nagy L.G."/>
        </authorList>
    </citation>
    <scope>NUCLEOTIDE SEQUENCE [LARGE SCALE GENOMIC DNA]</scope>
    <source>
        <strain evidence="1 2">NL-1719</strain>
    </source>
</reference>
<name>A0ACD3A8R3_9AGAR</name>
<accession>A0ACD3A8R3</accession>
<evidence type="ECO:0000313" key="1">
    <source>
        <dbReference type="EMBL" id="TFK62070.1"/>
    </source>
</evidence>
<keyword evidence="2" id="KW-1185">Reference proteome</keyword>
<proteinExistence type="predicted"/>
<dbReference type="EMBL" id="ML208608">
    <property type="protein sequence ID" value="TFK62070.1"/>
    <property type="molecule type" value="Genomic_DNA"/>
</dbReference>
<dbReference type="Proteomes" id="UP000308600">
    <property type="component" value="Unassembled WGS sequence"/>
</dbReference>
<sequence length="74" mass="8833">YIDDKLDKKTESIICGVYNVYQYPEMSWWPNQSAWDSSGLNAGYWTPDCEDWYQHRLTKIRANEGDLRSATHWQ</sequence>
<gene>
    <name evidence="1" type="ORF">BDN72DRAFT_748162</name>
</gene>
<protein>
    <submittedName>
        <fullName evidence="1">Uncharacterized protein</fullName>
    </submittedName>
</protein>
<organism evidence="1 2">
    <name type="scientific">Pluteus cervinus</name>
    <dbReference type="NCBI Taxonomy" id="181527"/>
    <lineage>
        <taxon>Eukaryota</taxon>
        <taxon>Fungi</taxon>
        <taxon>Dikarya</taxon>
        <taxon>Basidiomycota</taxon>
        <taxon>Agaricomycotina</taxon>
        <taxon>Agaricomycetes</taxon>
        <taxon>Agaricomycetidae</taxon>
        <taxon>Agaricales</taxon>
        <taxon>Pluteineae</taxon>
        <taxon>Pluteaceae</taxon>
        <taxon>Pluteus</taxon>
    </lineage>
</organism>
<feature type="non-terminal residue" evidence="1">
    <location>
        <position position="74"/>
    </location>
</feature>